<keyword evidence="1" id="KW-0472">Membrane</keyword>
<keyword evidence="1" id="KW-1133">Transmembrane helix</keyword>
<dbReference type="EMBL" id="ASHM01075580">
    <property type="protein sequence ID" value="PNX56956.1"/>
    <property type="molecule type" value="Genomic_DNA"/>
</dbReference>
<feature type="non-terminal residue" evidence="2">
    <location>
        <position position="126"/>
    </location>
</feature>
<evidence type="ECO:0000313" key="2">
    <source>
        <dbReference type="EMBL" id="PNX56956.1"/>
    </source>
</evidence>
<feature type="transmembrane region" description="Helical" evidence="1">
    <location>
        <begin position="79"/>
        <end position="99"/>
    </location>
</feature>
<sequence>MMMQPQHVGYPTFKELFAFFYPPPPPPSENGRRQLAESLPVEKRELIKMLLRAFTFNLTVIGAFLGAKMKFNIIDYYGQLVVSIWAILIHFAMGQHFIFTITSNRDLIRESGCVREVVCFLVAFIL</sequence>
<proteinExistence type="predicted"/>
<gene>
    <name evidence="2" type="ORF">L195_g050152</name>
</gene>
<comment type="caution">
    <text evidence="2">The sequence shown here is derived from an EMBL/GenBank/DDBJ whole genome shotgun (WGS) entry which is preliminary data.</text>
</comment>
<keyword evidence="1" id="KW-0812">Transmembrane</keyword>
<dbReference type="Proteomes" id="UP000236291">
    <property type="component" value="Unassembled WGS sequence"/>
</dbReference>
<reference evidence="2 3" key="1">
    <citation type="journal article" date="2014" name="Am. J. Bot.">
        <title>Genome assembly and annotation for red clover (Trifolium pratense; Fabaceae).</title>
        <authorList>
            <person name="Istvanek J."/>
            <person name="Jaros M."/>
            <person name="Krenek A."/>
            <person name="Repkova J."/>
        </authorList>
    </citation>
    <scope>NUCLEOTIDE SEQUENCE [LARGE SCALE GENOMIC DNA]</scope>
    <source>
        <strain evidence="3">cv. Tatra</strain>
        <tissue evidence="2">Young leaves</tissue>
    </source>
</reference>
<evidence type="ECO:0000313" key="3">
    <source>
        <dbReference type="Proteomes" id="UP000236291"/>
    </source>
</evidence>
<accession>A0A2K3JSF7</accession>
<feature type="transmembrane region" description="Helical" evidence="1">
    <location>
        <begin position="49"/>
        <end position="67"/>
    </location>
</feature>
<protein>
    <submittedName>
        <fullName evidence="2">Uncharacterized protein</fullName>
    </submittedName>
</protein>
<reference evidence="2 3" key="2">
    <citation type="journal article" date="2017" name="Front. Plant Sci.">
        <title>Gene Classification and Mining of Molecular Markers Useful in Red Clover (Trifolium pratense) Breeding.</title>
        <authorList>
            <person name="Istvanek J."/>
            <person name="Dluhosova J."/>
            <person name="Dluhos P."/>
            <person name="Patkova L."/>
            <person name="Nedelnik J."/>
            <person name="Repkova J."/>
        </authorList>
    </citation>
    <scope>NUCLEOTIDE SEQUENCE [LARGE SCALE GENOMIC DNA]</scope>
    <source>
        <strain evidence="3">cv. Tatra</strain>
        <tissue evidence="2">Young leaves</tissue>
    </source>
</reference>
<name>A0A2K3JSF7_TRIPR</name>
<organism evidence="2 3">
    <name type="scientific">Trifolium pratense</name>
    <name type="common">Red clover</name>
    <dbReference type="NCBI Taxonomy" id="57577"/>
    <lineage>
        <taxon>Eukaryota</taxon>
        <taxon>Viridiplantae</taxon>
        <taxon>Streptophyta</taxon>
        <taxon>Embryophyta</taxon>
        <taxon>Tracheophyta</taxon>
        <taxon>Spermatophyta</taxon>
        <taxon>Magnoliopsida</taxon>
        <taxon>eudicotyledons</taxon>
        <taxon>Gunneridae</taxon>
        <taxon>Pentapetalae</taxon>
        <taxon>rosids</taxon>
        <taxon>fabids</taxon>
        <taxon>Fabales</taxon>
        <taxon>Fabaceae</taxon>
        <taxon>Papilionoideae</taxon>
        <taxon>50 kb inversion clade</taxon>
        <taxon>NPAAA clade</taxon>
        <taxon>Hologalegina</taxon>
        <taxon>IRL clade</taxon>
        <taxon>Trifolieae</taxon>
        <taxon>Trifolium</taxon>
    </lineage>
</organism>
<dbReference type="AlphaFoldDB" id="A0A2K3JSF7"/>
<evidence type="ECO:0000256" key="1">
    <source>
        <dbReference type="SAM" id="Phobius"/>
    </source>
</evidence>